<evidence type="ECO:0000256" key="1">
    <source>
        <dbReference type="ARBA" id="ARBA00023122"/>
    </source>
</evidence>
<name>U3B467_9VIBR</name>
<evidence type="ECO:0000313" key="4">
    <source>
        <dbReference type="EMBL" id="GAD80725.1"/>
    </source>
</evidence>
<sequence>MIKIVDLMTRNPYTLLRSNTLADAQKLMTEHEVRHVPVVDVDDKLLGLVTHRDILAAQDSSLQASPTTDNYTLTTPLNQAMSKNVITVSPHAGLKESALMIQKRKVGCLPVVENGKLVGIITDSDFVTIAINLLELQEEVEPVEVGT</sequence>
<dbReference type="AlphaFoldDB" id="U3B467"/>
<protein>
    <recommendedName>
        <fullName evidence="3">CBS domain-containing protein</fullName>
    </recommendedName>
</protein>
<dbReference type="InterPro" id="IPR051257">
    <property type="entry name" value="Diverse_CBS-Domain"/>
</dbReference>
<dbReference type="CDD" id="cd04584">
    <property type="entry name" value="CBS_pair_AcuB_like"/>
    <property type="match status" value="1"/>
</dbReference>
<dbReference type="InterPro" id="IPR000644">
    <property type="entry name" value="CBS_dom"/>
</dbReference>
<feature type="domain" description="CBS" evidence="3">
    <location>
        <begin position="81"/>
        <end position="136"/>
    </location>
</feature>
<dbReference type="OrthoDB" id="9802114at2"/>
<dbReference type="EMBL" id="BATM01000039">
    <property type="protein sequence ID" value="GAD80725.1"/>
    <property type="molecule type" value="Genomic_DNA"/>
</dbReference>
<organism evidence="4 5">
    <name type="scientific">Vibrio ezurae NBRC 102218</name>
    <dbReference type="NCBI Taxonomy" id="1219080"/>
    <lineage>
        <taxon>Bacteria</taxon>
        <taxon>Pseudomonadati</taxon>
        <taxon>Pseudomonadota</taxon>
        <taxon>Gammaproteobacteria</taxon>
        <taxon>Vibrionales</taxon>
        <taxon>Vibrionaceae</taxon>
        <taxon>Vibrio</taxon>
    </lineage>
</organism>
<evidence type="ECO:0000259" key="3">
    <source>
        <dbReference type="PROSITE" id="PS51371"/>
    </source>
</evidence>
<dbReference type="STRING" id="1219080.VEZ01S_39_00230"/>
<proteinExistence type="predicted"/>
<dbReference type="PROSITE" id="PS51371">
    <property type="entry name" value="CBS"/>
    <property type="match status" value="2"/>
</dbReference>
<keyword evidence="5" id="KW-1185">Reference proteome</keyword>
<dbReference type="InterPro" id="IPR046342">
    <property type="entry name" value="CBS_dom_sf"/>
</dbReference>
<dbReference type="PANTHER" id="PTHR43080:SF2">
    <property type="entry name" value="CBS DOMAIN-CONTAINING PROTEIN"/>
    <property type="match status" value="1"/>
</dbReference>
<dbReference type="RefSeq" id="WP_021714427.1">
    <property type="nucleotide sequence ID" value="NZ_BATM01000039.1"/>
</dbReference>
<reference evidence="4 5" key="1">
    <citation type="submission" date="2013-09" db="EMBL/GenBank/DDBJ databases">
        <title>Whole genome shotgun sequence of Vibrio ezurae NBRC 102218.</title>
        <authorList>
            <person name="Yoshida I."/>
            <person name="Hosoyama A."/>
            <person name="Numata M."/>
            <person name="Hashimoto M."/>
            <person name="Hosoyama Y."/>
            <person name="Tsuchikane K."/>
            <person name="Noguchi M."/>
            <person name="Hirakata S."/>
            <person name="Ichikawa N."/>
            <person name="Ohji S."/>
            <person name="Yamazoe A."/>
            <person name="Fujita N."/>
        </authorList>
    </citation>
    <scope>NUCLEOTIDE SEQUENCE [LARGE SCALE GENOMIC DNA]</scope>
    <source>
        <strain evidence="4 5">NBRC 102218</strain>
    </source>
</reference>
<gene>
    <name evidence="4" type="ORF">VEZ01S_39_00230</name>
</gene>
<dbReference type="SUPFAM" id="SSF54631">
    <property type="entry name" value="CBS-domain pair"/>
    <property type="match status" value="1"/>
</dbReference>
<dbReference type="Gene3D" id="3.10.580.10">
    <property type="entry name" value="CBS-domain"/>
    <property type="match status" value="1"/>
</dbReference>
<dbReference type="Pfam" id="PF00571">
    <property type="entry name" value="CBS"/>
    <property type="match status" value="2"/>
</dbReference>
<dbReference type="Proteomes" id="UP000016562">
    <property type="component" value="Unassembled WGS sequence"/>
</dbReference>
<dbReference type="SMART" id="SM00116">
    <property type="entry name" value="CBS"/>
    <property type="match status" value="2"/>
</dbReference>
<dbReference type="eggNOG" id="COG0517">
    <property type="taxonomic scope" value="Bacteria"/>
</dbReference>
<feature type="domain" description="CBS" evidence="3">
    <location>
        <begin position="8"/>
        <end position="65"/>
    </location>
</feature>
<comment type="caution">
    <text evidence="4">The sequence shown here is derived from an EMBL/GenBank/DDBJ whole genome shotgun (WGS) entry which is preliminary data.</text>
</comment>
<evidence type="ECO:0000256" key="2">
    <source>
        <dbReference type="PROSITE-ProRule" id="PRU00703"/>
    </source>
</evidence>
<evidence type="ECO:0000313" key="5">
    <source>
        <dbReference type="Proteomes" id="UP000016562"/>
    </source>
</evidence>
<keyword evidence="1 2" id="KW-0129">CBS domain</keyword>
<dbReference type="PANTHER" id="PTHR43080">
    <property type="entry name" value="CBS DOMAIN-CONTAINING PROTEIN CBSX3, MITOCHONDRIAL"/>
    <property type="match status" value="1"/>
</dbReference>
<accession>U3B467</accession>